<dbReference type="EMBL" id="OU912926">
    <property type="protein sequence ID" value="CAG9931316.1"/>
    <property type="molecule type" value="Genomic_DNA"/>
</dbReference>
<evidence type="ECO:0000313" key="2">
    <source>
        <dbReference type="Proteomes" id="UP000839052"/>
    </source>
</evidence>
<sequence length="268" mass="29974">MPTGYLDPPVFIIEKHETAINISQTPFFYNDNGHPTYVKELPSGVTPLVPAPIDPRVAIGSEYVVSEVIGVKQNAPYGVETQLGFVADKVVFDPMWATRDVAAAFGITLVEQGQAVPLSCPVKELSQIEYEYGVFAGHWSPYQNTGNKLLTVVCTDLEHHDFPHIFASTDPNLPLVISVGRYWPKLHKIRLVDLWVPRGSALYIPPKPALLGQECIDLHNNRNSARACWGHLDKSSLMTHTLLQTKNGYFYWYWNATPTVHTNLPLQP</sequence>
<dbReference type="Proteomes" id="UP000839052">
    <property type="component" value="Chromosome"/>
</dbReference>
<organism evidence="1 2">
    <name type="scientific">Candidatus Nitrotoga arctica</name>
    <dbReference type="NCBI Taxonomy" id="453162"/>
    <lineage>
        <taxon>Bacteria</taxon>
        <taxon>Pseudomonadati</taxon>
        <taxon>Pseudomonadota</taxon>
        <taxon>Betaproteobacteria</taxon>
        <taxon>Nitrosomonadales</taxon>
        <taxon>Gallionellaceae</taxon>
        <taxon>Candidatus Nitrotoga</taxon>
    </lineage>
</organism>
<proteinExistence type="predicted"/>
<protein>
    <submittedName>
        <fullName evidence="1">Uncharacterized protein</fullName>
    </submittedName>
</protein>
<dbReference type="RefSeq" id="WP_239795424.1">
    <property type="nucleotide sequence ID" value="NZ_OU912926.1"/>
</dbReference>
<reference evidence="1 2" key="1">
    <citation type="submission" date="2021-10" db="EMBL/GenBank/DDBJ databases">
        <authorList>
            <person name="Koch H."/>
        </authorList>
    </citation>
    <scope>NUCLEOTIDE SEQUENCE [LARGE SCALE GENOMIC DNA]</scope>
    <source>
        <strain evidence="1">6680</strain>
    </source>
</reference>
<gene>
    <name evidence="1" type="ORF">NTG6680_0063</name>
</gene>
<keyword evidence="2" id="KW-1185">Reference proteome</keyword>
<evidence type="ECO:0000313" key="1">
    <source>
        <dbReference type="EMBL" id="CAG9931316.1"/>
    </source>
</evidence>
<accession>A0ABN8AHN3</accession>
<name>A0ABN8AHN3_9PROT</name>